<evidence type="ECO:0000256" key="1">
    <source>
        <dbReference type="SAM" id="SignalP"/>
    </source>
</evidence>
<protein>
    <submittedName>
        <fullName evidence="2">Uncharacterized protein</fullName>
    </submittedName>
</protein>
<dbReference type="AlphaFoldDB" id="A0A4V4HB65"/>
<sequence length="191" mass="20717">MKFSFGLATAFALFAVSVAAKGSTSSTPSQSVCDAAKQKKGTYNGHTNDEVCSFLIDDCMDETASTSNIWSIPSCVAGATCGGTHNLIQLAKCTNSDINEIVSSDLTSLDYDLYAEIVGDCAWQSGGCPMTRQNYIDFFYSTLDDTCSDVWPGSIQSVIDNWSLIADWTAKGPESIPYLNFNDWLQWSDSQ</sequence>
<proteinExistence type="predicted"/>
<name>A0A4V4HB65_DENBC</name>
<accession>A0A4V4HB65</accession>
<dbReference type="Proteomes" id="UP000297245">
    <property type="component" value="Unassembled WGS sequence"/>
</dbReference>
<feature type="chain" id="PRO_5020856226" evidence="1">
    <location>
        <begin position="21"/>
        <end position="191"/>
    </location>
</feature>
<evidence type="ECO:0000313" key="2">
    <source>
        <dbReference type="EMBL" id="THU78075.1"/>
    </source>
</evidence>
<dbReference type="EMBL" id="ML180267">
    <property type="protein sequence ID" value="THU78075.1"/>
    <property type="molecule type" value="Genomic_DNA"/>
</dbReference>
<dbReference type="OrthoDB" id="2734890at2759"/>
<reference evidence="2 3" key="1">
    <citation type="journal article" date="2019" name="Nat. Ecol. Evol.">
        <title>Megaphylogeny resolves global patterns of mushroom evolution.</title>
        <authorList>
            <person name="Varga T."/>
            <person name="Krizsan K."/>
            <person name="Foldi C."/>
            <person name="Dima B."/>
            <person name="Sanchez-Garcia M."/>
            <person name="Sanchez-Ramirez S."/>
            <person name="Szollosi G.J."/>
            <person name="Szarkandi J.G."/>
            <person name="Papp V."/>
            <person name="Albert L."/>
            <person name="Andreopoulos W."/>
            <person name="Angelini C."/>
            <person name="Antonin V."/>
            <person name="Barry K.W."/>
            <person name="Bougher N.L."/>
            <person name="Buchanan P."/>
            <person name="Buyck B."/>
            <person name="Bense V."/>
            <person name="Catcheside P."/>
            <person name="Chovatia M."/>
            <person name="Cooper J."/>
            <person name="Damon W."/>
            <person name="Desjardin D."/>
            <person name="Finy P."/>
            <person name="Geml J."/>
            <person name="Haridas S."/>
            <person name="Hughes K."/>
            <person name="Justo A."/>
            <person name="Karasinski D."/>
            <person name="Kautmanova I."/>
            <person name="Kiss B."/>
            <person name="Kocsube S."/>
            <person name="Kotiranta H."/>
            <person name="LaButti K.M."/>
            <person name="Lechner B.E."/>
            <person name="Liimatainen K."/>
            <person name="Lipzen A."/>
            <person name="Lukacs Z."/>
            <person name="Mihaltcheva S."/>
            <person name="Morgado L.N."/>
            <person name="Niskanen T."/>
            <person name="Noordeloos M.E."/>
            <person name="Ohm R.A."/>
            <person name="Ortiz-Santana B."/>
            <person name="Ovrebo C."/>
            <person name="Racz N."/>
            <person name="Riley R."/>
            <person name="Savchenko A."/>
            <person name="Shiryaev A."/>
            <person name="Soop K."/>
            <person name="Spirin V."/>
            <person name="Szebenyi C."/>
            <person name="Tomsovsky M."/>
            <person name="Tulloss R.E."/>
            <person name="Uehling J."/>
            <person name="Grigoriev I.V."/>
            <person name="Vagvolgyi C."/>
            <person name="Papp T."/>
            <person name="Martin F.M."/>
            <person name="Miettinen O."/>
            <person name="Hibbett D.S."/>
            <person name="Nagy L.G."/>
        </authorList>
    </citation>
    <scope>NUCLEOTIDE SEQUENCE [LARGE SCALE GENOMIC DNA]</scope>
    <source>
        <strain evidence="2 3">CBS 962.96</strain>
    </source>
</reference>
<organism evidence="2 3">
    <name type="scientific">Dendrothele bispora (strain CBS 962.96)</name>
    <dbReference type="NCBI Taxonomy" id="1314807"/>
    <lineage>
        <taxon>Eukaryota</taxon>
        <taxon>Fungi</taxon>
        <taxon>Dikarya</taxon>
        <taxon>Basidiomycota</taxon>
        <taxon>Agaricomycotina</taxon>
        <taxon>Agaricomycetes</taxon>
        <taxon>Agaricomycetidae</taxon>
        <taxon>Agaricales</taxon>
        <taxon>Agaricales incertae sedis</taxon>
        <taxon>Dendrothele</taxon>
    </lineage>
</organism>
<evidence type="ECO:0000313" key="3">
    <source>
        <dbReference type="Proteomes" id="UP000297245"/>
    </source>
</evidence>
<keyword evidence="1" id="KW-0732">Signal</keyword>
<keyword evidence="3" id="KW-1185">Reference proteome</keyword>
<gene>
    <name evidence="2" type="ORF">K435DRAFT_67956</name>
</gene>
<feature type="signal peptide" evidence="1">
    <location>
        <begin position="1"/>
        <end position="20"/>
    </location>
</feature>